<dbReference type="OrthoDB" id="515422at2759"/>
<proteinExistence type="predicted"/>
<feature type="compositionally biased region" description="Basic and acidic residues" evidence="1">
    <location>
        <begin position="425"/>
        <end position="435"/>
    </location>
</feature>
<dbReference type="InterPro" id="IPR003034">
    <property type="entry name" value="SAP_dom"/>
</dbReference>
<sequence length="663" mass="67595">MAALAFTLEGASLQFFTIEVPLAPPATPTDQEDEEQADDLLPTPLPPRFAALSRALAAVRALNSAAAPFAVHALGQEELRVVTLKPHVAGVFRMLHQRQASCGIVLRDVKSHVAVAPLPAPELGRACACGLLASLLPRGWWQLDEDRLLGTSLLEPAQDGAAQACSSLTVRVHAEPGNKQTKLYLLVRAEEVEFRHPACRPGASLAQRSASLAGAECQLLPDLRPALIQRLRPADEPTLARLRPLWASHGMPLPPQVDCLVEVALDCNPDAPTFRYPDCRVLGASGLLSVASKRSAPTVQAALARLRDDLAATPIKFLGPGLKVGAQAHEWFPGGAPLQPRSRHQAAQPALTAPAPAFITARQHAELSKGQAGGGTSGGLALGQAFDVASFAAAAAGSAAGTQQQRPRRPNFVAGAKLQAAFEEAKRQLAEEERPAAAAAGSARPAPAAPTAPRQQPFALRQAAAAVGGSRKPTVPVFKKAAGAPGPARGKVAATPGKKRAPAAKPPPAPKRPKAVTDTAACAGLDGSVAGATGSLPASSAAAGLPGMPPSSAAAAAGAGSAPPSAYKQAAGKDKARAATAAEGGGMGAAPPPKAPAKPRAKAADVDVAAVTAKVGQMHGAGTLGKLTVPELKAYLRSVGRPVGGKKGELEERVRQQLGTAGL</sequence>
<dbReference type="GeneID" id="17358170"/>
<feature type="compositionally biased region" description="Low complexity" evidence="1">
    <location>
        <begin position="436"/>
        <end position="459"/>
    </location>
</feature>
<feature type="region of interest" description="Disordered" evidence="1">
    <location>
        <begin position="641"/>
        <end position="663"/>
    </location>
</feature>
<evidence type="ECO:0000313" key="3">
    <source>
        <dbReference type="EMBL" id="EFN58571.1"/>
    </source>
</evidence>
<evidence type="ECO:0000313" key="4">
    <source>
        <dbReference type="Proteomes" id="UP000008141"/>
    </source>
</evidence>
<evidence type="ECO:0000256" key="1">
    <source>
        <dbReference type="SAM" id="MobiDB-lite"/>
    </source>
</evidence>
<accession>E1Z622</accession>
<dbReference type="Proteomes" id="UP000008141">
    <property type="component" value="Unassembled WGS sequence"/>
</dbReference>
<feature type="region of interest" description="Disordered" evidence="1">
    <location>
        <begin position="425"/>
        <end position="517"/>
    </location>
</feature>
<name>E1Z622_CHLVA</name>
<keyword evidence="4" id="KW-1185">Reference proteome</keyword>
<dbReference type="Pfam" id="PF02037">
    <property type="entry name" value="SAP"/>
    <property type="match status" value="1"/>
</dbReference>
<dbReference type="InterPro" id="IPR036361">
    <property type="entry name" value="SAP_dom_sf"/>
</dbReference>
<feature type="compositionally biased region" description="Basic and acidic residues" evidence="1">
    <location>
        <begin position="646"/>
        <end position="655"/>
    </location>
</feature>
<dbReference type="InParanoid" id="E1Z622"/>
<dbReference type="Gene3D" id="1.10.720.30">
    <property type="entry name" value="SAP domain"/>
    <property type="match status" value="1"/>
</dbReference>
<dbReference type="AlphaFoldDB" id="E1Z622"/>
<evidence type="ECO:0000259" key="2">
    <source>
        <dbReference type="PROSITE" id="PS50800"/>
    </source>
</evidence>
<feature type="region of interest" description="Disordered" evidence="1">
    <location>
        <begin position="538"/>
        <end position="604"/>
    </location>
</feature>
<feature type="compositionally biased region" description="Low complexity" evidence="1">
    <location>
        <begin position="538"/>
        <end position="566"/>
    </location>
</feature>
<gene>
    <name evidence="3" type="ORF">CHLNCDRAFT_140726</name>
</gene>
<reference evidence="3 4" key="1">
    <citation type="journal article" date="2010" name="Plant Cell">
        <title>The Chlorella variabilis NC64A genome reveals adaptation to photosymbiosis, coevolution with viruses, and cryptic sex.</title>
        <authorList>
            <person name="Blanc G."/>
            <person name="Duncan G."/>
            <person name="Agarkova I."/>
            <person name="Borodovsky M."/>
            <person name="Gurnon J."/>
            <person name="Kuo A."/>
            <person name="Lindquist E."/>
            <person name="Lucas S."/>
            <person name="Pangilinan J."/>
            <person name="Polle J."/>
            <person name="Salamov A."/>
            <person name="Terry A."/>
            <person name="Yamada T."/>
            <person name="Dunigan D.D."/>
            <person name="Grigoriev I.V."/>
            <person name="Claverie J.M."/>
            <person name="Van Etten J.L."/>
        </authorList>
    </citation>
    <scope>NUCLEOTIDE SEQUENCE [LARGE SCALE GENOMIC DNA]</scope>
    <source>
        <strain evidence="3 4">NC64A</strain>
    </source>
</reference>
<organism evidence="4">
    <name type="scientific">Chlorella variabilis</name>
    <name type="common">Green alga</name>
    <dbReference type="NCBI Taxonomy" id="554065"/>
    <lineage>
        <taxon>Eukaryota</taxon>
        <taxon>Viridiplantae</taxon>
        <taxon>Chlorophyta</taxon>
        <taxon>core chlorophytes</taxon>
        <taxon>Trebouxiophyceae</taxon>
        <taxon>Chlorellales</taxon>
        <taxon>Chlorellaceae</taxon>
        <taxon>Chlorella clade</taxon>
        <taxon>Chlorella</taxon>
    </lineage>
</organism>
<dbReference type="RefSeq" id="XP_005850673.1">
    <property type="nucleotide sequence ID" value="XM_005850611.1"/>
</dbReference>
<dbReference type="SUPFAM" id="SSF68906">
    <property type="entry name" value="SAP domain"/>
    <property type="match status" value="1"/>
</dbReference>
<dbReference type="EMBL" id="GL433837">
    <property type="protein sequence ID" value="EFN58571.1"/>
    <property type="molecule type" value="Genomic_DNA"/>
</dbReference>
<dbReference type="SMART" id="SM00513">
    <property type="entry name" value="SAP"/>
    <property type="match status" value="1"/>
</dbReference>
<dbReference type="KEGG" id="cvr:CHLNCDRAFT_140726"/>
<feature type="compositionally biased region" description="Low complexity" evidence="1">
    <location>
        <begin position="476"/>
        <end position="496"/>
    </location>
</feature>
<dbReference type="PROSITE" id="PS50800">
    <property type="entry name" value="SAP"/>
    <property type="match status" value="1"/>
</dbReference>
<feature type="domain" description="SAP" evidence="2">
    <location>
        <begin position="624"/>
        <end position="658"/>
    </location>
</feature>
<protein>
    <recommendedName>
        <fullName evidence="2">SAP domain-containing protein</fullName>
    </recommendedName>
</protein>